<gene>
    <name evidence="2" type="ORF">BCR38DRAFT_408075</name>
</gene>
<accession>A0A1Y2E3H4</accession>
<dbReference type="AlphaFoldDB" id="A0A1Y2E3H4"/>
<dbReference type="RefSeq" id="XP_040717067.1">
    <property type="nucleotide sequence ID" value="XM_040858227.1"/>
</dbReference>
<comment type="caution">
    <text evidence="2">The sequence shown here is derived from an EMBL/GenBank/DDBJ whole genome shotgun (WGS) entry which is preliminary data.</text>
</comment>
<feature type="region of interest" description="Disordered" evidence="1">
    <location>
        <begin position="93"/>
        <end position="119"/>
    </location>
</feature>
<protein>
    <submittedName>
        <fullName evidence="2">Uncharacterized protein</fullName>
    </submittedName>
</protein>
<organism evidence="2 3">
    <name type="scientific">Pseudomassariella vexata</name>
    <dbReference type="NCBI Taxonomy" id="1141098"/>
    <lineage>
        <taxon>Eukaryota</taxon>
        <taxon>Fungi</taxon>
        <taxon>Dikarya</taxon>
        <taxon>Ascomycota</taxon>
        <taxon>Pezizomycotina</taxon>
        <taxon>Sordariomycetes</taxon>
        <taxon>Xylariomycetidae</taxon>
        <taxon>Amphisphaeriales</taxon>
        <taxon>Pseudomassariaceae</taxon>
        <taxon>Pseudomassariella</taxon>
    </lineage>
</organism>
<feature type="compositionally biased region" description="Low complexity" evidence="1">
    <location>
        <begin position="93"/>
        <end position="109"/>
    </location>
</feature>
<proteinExistence type="predicted"/>
<dbReference type="EMBL" id="MCFJ01000005">
    <property type="protein sequence ID" value="ORY66103.1"/>
    <property type="molecule type" value="Genomic_DNA"/>
</dbReference>
<keyword evidence="3" id="KW-1185">Reference proteome</keyword>
<feature type="compositionally biased region" description="Polar residues" evidence="1">
    <location>
        <begin position="110"/>
        <end position="119"/>
    </location>
</feature>
<feature type="compositionally biased region" description="Basic residues" evidence="1">
    <location>
        <begin position="317"/>
        <end position="328"/>
    </location>
</feature>
<dbReference type="Proteomes" id="UP000193689">
    <property type="component" value="Unassembled WGS sequence"/>
</dbReference>
<evidence type="ECO:0000313" key="2">
    <source>
        <dbReference type="EMBL" id="ORY66103.1"/>
    </source>
</evidence>
<dbReference type="GeneID" id="63774439"/>
<feature type="compositionally biased region" description="Basic and acidic residues" evidence="1">
    <location>
        <begin position="290"/>
        <end position="316"/>
    </location>
</feature>
<name>A0A1Y2E3H4_9PEZI</name>
<evidence type="ECO:0000313" key="3">
    <source>
        <dbReference type="Proteomes" id="UP000193689"/>
    </source>
</evidence>
<feature type="region of interest" description="Disordered" evidence="1">
    <location>
        <begin position="290"/>
        <end position="328"/>
    </location>
</feature>
<reference evidence="2 3" key="1">
    <citation type="submission" date="2016-07" db="EMBL/GenBank/DDBJ databases">
        <title>Pervasive Adenine N6-methylation of Active Genes in Fungi.</title>
        <authorList>
            <consortium name="DOE Joint Genome Institute"/>
            <person name="Mondo S.J."/>
            <person name="Dannebaum R.O."/>
            <person name="Kuo R.C."/>
            <person name="Labutti K."/>
            <person name="Haridas S."/>
            <person name="Kuo A."/>
            <person name="Salamov A."/>
            <person name="Ahrendt S.R."/>
            <person name="Lipzen A."/>
            <person name="Sullivan W."/>
            <person name="Andreopoulos W.B."/>
            <person name="Clum A."/>
            <person name="Lindquist E."/>
            <person name="Daum C."/>
            <person name="Ramamoorthy G.K."/>
            <person name="Gryganskyi A."/>
            <person name="Culley D."/>
            <person name="Magnuson J.K."/>
            <person name="James T.Y."/>
            <person name="O'Malley M.A."/>
            <person name="Stajich J.E."/>
            <person name="Spatafora J.W."/>
            <person name="Visel A."/>
            <person name="Grigoriev I.V."/>
        </authorList>
    </citation>
    <scope>NUCLEOTIDE SEQUENCE [LARGE SCALE GENOMIC DNA]</scope>
    <source>
        <strain evidence="2 3">CBS 129021</strain>
    </source>
</reference>
<evidence type="ECO:0000256" key="1">
    <source>
        <dbReference type="SAM" id="MobiDB-lite"/>
    </source>
</evidence>
<dbReference type="InParanoid" id="A0A1Y2E3H4"/>
<sequence>MYPEVYASMDTHKQFIDKIKITHRNNKQDKWTPFPKVFRNSPLSKEVKATREAQLFYYDTDKLITEAHEAEKVSNEDYKTRVKAARTISISASSSSSFSSGSGKPQYSSNTPQGHSRPSTLKKEMAIKVELSDKINIIQPRKPSYPSHRLIPAQSLKGILKDDTPHQQKKGLRITGFRKPCQTVATAQEKSVRTVDFTAPWPFDLITEQPVLPRRTMCAKEYRAWWRDYRNGLITVKDNEKLWEARRFYDMREGQKVPLTVPTRKVTRRRMIQRKFCEWLTEKPPDWITEEDKIQTEDTKSQIVPQKEEKTVSEKGQKKKKKSKKKSFRKRDLIWFLIRPGTK</sequence>